<gene>
    <name evidence="2" type="ORF">D9C73_007768</name>
</gene>
<organism evidence="2 3">
    <name type="scientific">Collichthys lucidus</name>
    <name type="common">Big head croaker</name>
    <name type="synonym">Sciaena lucida</name>
    <dbReference type="NCBI Taxonomy" id="240159"/>
    <lineage>
        <taxon>Eukaryota</taxon>
        <taxon>Metazoa</taxon>
        <taxon>Chordata</taxon>
        <taxon>Craniata</taxon>
        <taxon>Vertebrata</taxon>
        <taxon>Euteleostomi</taxon>
        <taxon>Actinopterygii</taxon>
        <taxon>Neopterygii</taxon>
        <taxon>Teleostei</taxon>
        <taxon>Neoteleostei</taxon>
        <taxon>Acanthomorphata</taxon>
        <taxon>Eupercaria</taxon>
        <taxon>Sciaenidae</taxon>
        <taxon>Collichthys</taxon>
    </lineage>
</organism>
<name>A0A4U5UHL1_COLLU</name>
<dbReference type="Pfam" id="PF15506">
    <property type="entry name" value="OCC1"/>
    <property type="match status" value="1"/>
</dbReference>
<proteinExistence type="inferred from homology"/>
<protein>
    <submittedName>
        <fullName evidence="2">Overexpressed in colon carcinoma 1 protein-like protein</fullName>
    </submittedName>
</protein>
<dbReference type="EMBL" id="CM014084">
    <property type="protein sequence ID" value="TKS73688.1"/>
    <property type="molecule type" value="Genomic_DNA"/>
</dbReference>
<dbReference type="Proteomes" id="UP000298787">
    <property type="component" value="Chromosome 7"/>
</dbReference>
<comment type="similarity">
    <text evidence="1">Belongs to the OCC1 family.</text>
</comment>
<dbReference type="InterPro" id="IPR029133">
    <property type="entry name" value="OCC1"/>
</dbReference>
<dbReference type="PANTHER" id="PTHR38502:SF1">
    <property type="entry name" value="OVEREXPRESSED IN COLON CARCINOMA 1 PROTEIN"/>
    <property type="match status" value="1"/>
</dbReference>
<keyword evidence="3" id="KW-1185">Reference proteome</keyword>
<dbReference type="PANTHER" id="PTHR38502">
    <property type="entry name" value="OVEREXPRESSED IN COLON CARCINOMA 1 PROTEIN"/>
    <property type="match status" value="1"/>
</dbReference>
<dbReference type="AlphaFoldDB" id="A0A4U5UHL1"/>
<sequence>MAYRTKHCEPQHIIADELTNLLNERTEDPTVEDEKRRNYGGVYVGLPADLTTVAASQSKSTHKGFCIFIHPETSREDVSVLSLAHHTLEKKKKVSLALTLSLNGGCGQLARAPRTLPPGVMGGTGIRSGACRTQCQGLLPQQTLNCHSDFSPWGLKDSQDIRYSHPIELNLTCNARQRRGGPVQHVVPFRAGLYGMMYSHQPTDEGRRSPTTACAKPLLSSPHPLTSLLLLLLPPIASLERKPAVLYKHNRLATDFSSPCSYEQKQYGLHSVFVLKRTLNFDLTIMAKGQQVSRQGSGAAYVTAQLLFKFTAYVLTCEIVTERGVKMSKWDRQTDGWMEGERVRKRNARCDKHKLSLTVRASAPPSYNRASVRVCVMQQTEVTQKAESLRVSVTTKNLRKRTLSLFAQLDSIMRVCIPVRVDSVLTAPQLFWELLSRDPTEAEQEDFQKPLSLWDNRYGVQSETLPQRLSNKTAIARNPDSQKEGHRLLAIICHLQ</sequence>
<reference evidence="2 3" key="1">
    <citation type="submission" date="2019-01" db="EMBL/GenBank/DDBJ databases">
        <title>Genome Assembly of Collichthys lucidus.</title>
        <authorList>
            <person name="Cai M."/>
            <person name="Xiao S."/>
        </authorList>
    </citation>
    <scope>NUCLEOTIDE SEQUENCE [LARGE SCALE GENOMIC DNA]</scope>
    <source>
        <strain evidence="2">JT15FE1705JMU</strain>
        <tissue evidence="2">Muscle</tissue>
    </source>
</reference>
<evidence type="ECO:0000313" key="2">
    <source>
        <dbReference type="EMBL" id="TKS73688.1"/>
    </source>
</evidence>
<evidence type="ECO:0000256" key="1">
    <source>
        <dbReference type="ARBA" id="ARBA00005237"/>
    </source>
</evidence>
<accession>A0A4U5UHL1</accession>
<evidence type="ECO:0000313" key="3">
    <source>
        <dbReference type="Proteomes" id="UP000298787"/>
    </source>
</evidence>